<evidence type="ECO:0000313" key="1">
    <source>
        <dbReference type="EMBL" id="SFB65674.1"/>
    </source>
</evidence>
<dbReference type="EMBL" id="FOKJ01000232">
    <property type="protein sequence ID" value="SFB65674.1"/>
    <property type="molecule type" value="Genomic_DNA"/>
</dbReference>
<dbReference type="Proteomes" id="UP000198861">
    <property type="component" value="Unassembled WGS sequence"/>
</dbReference>
<sequence>MKTYYSTTTFLTLSINRHLYEGKHYVYVAEGFYPYGKRNPKSSNPLLIYMDLYQPWKNRDKHDKFVLQHRLAVRKGILAKEKDGMVPGLIAQDLRRVADRIRLEFFYPVVYRIKFDVSAAGGRGGVTVAGSGRKGSSEFLIHNLEESDYELLFNDNYTHHFDKLREPPGYFASKVDAVDALLAWSS</sequence>
<accession>A0A1I4JLS4</accession>
<gene>
    <name evidence="1" type="ORF">SAMN04244571_04867</name>
    <name evidence="2" type="ORF">SAMN04244574_04857</name>
</gene>
<dbReference type="AlphaFoldDB" id="A0A1I4JLS4"/>
<evidence type="ECO:0000313" key="3">
    <source>
        <dbReference type="Proteomes" id="UP000198861"/>
    </source>
</evidence>
<proteinExistence type="predicted"/>
<dbReference type="RefSeq" id="WP_090945070.1">
    <property type="nucleotide sequence ID" value="NZ_FOKJ01000232.1"/>
</dbReference>
<name>A0A1I4JLS4_9GAMM</name>
<reference evidence="1 3" key="2">
    <citation type="submission" date="2016-10" db="EMBL/GenBank/DDBJ databases">
        <authorList>
            <person name="Varghese N."/>
            <person name="Submissions S."/>
        </authorList>
    </citation>
    <scope>NUCLEOTIDE SEQUENCE [LARGE SCALE GENOMIC DNA]</scope>
    <source>
        <strain evidence="1 3">DSM 282</strain>
    </source>
</reference>
<evidence type="ECO:0000313" key="2">
    <source>
        <dbReference type="EMBL" id="SFL67538.1"/>
    </source>
</evidence>
<reference evidence="2 4" key="1">
    <citation type="submission" date="2016-10" db="EMBL/GenBank/DDBJ databases">
        <authorList>
            <person name="de Groot N.N."/>
        </authorList>
    </citation>
    <scope>NUCLEOTIDE SEQUENCE [LARGE SCALE GENOMIC DNA]</scope>
    <source>
        <strain evidence="2 4">DSM 381</strain>
    </source>
</reference>
<organism evidence="2 4">
    <name type="scientific">Azotobacter beijerinckii</name>
    <dbReference type="NCBI Taxonomy" id="170623"/>
    <lineage>
        <taxon>Bacteria</taxon>
        <taxon>Pseudomonadati</taxon>
        <taxon>Pseudomonadota</taxon>
        <taxon>Gammaproteobacteria</taxon>
        <taxon>Pseudomonadales</taxon>
        <taxon>Pseudomonadaceae</taxon>
        <taxon>Azotobacter</taxon>
    </lineage>
</organism>
<dbReference type="EMBL" id="FOSX01000239">
    <property type="protein sequence ID" value="SFL67538.1"/>
    <property type="molecule type" value="Genomic_DNA"/>
</dbReference>
<dbReference type="Proteomes" id="UP000199579">
    <property type="component" value="Unassembled WGS sequence"/>
</dbReference>
<evidence type="ECO:0000313" key="4">
    <source>
        <dbReference type="Proteomes" id="UP000199579"/>
    </source>
</evidence>
<protein>
    <submittedName>
        <fullName evidence="2">Uncharacterized protein</fullName>
    </submittedName>
</protein>
<keyword evidence="3" id="KW-1185">Reference proteome</keyword>